<dbReference type="GO" id="GO:0106300">
    <property type="term" value="P:protein-DNA covalent cross-linking repair"/>
    <property type="evidence" value="ECO:0007669"/>
    <property type="project" value="InterPro"/>
</dbReference>
<dbReference type="InterPro" id="IPR036590">
    <property type="entry name" value="SRAP-like"/>
</dbReference>
<dbReference type="EMBL" id="CCYD01002047">
    <property type="protein sequence ID" value="CEG46418.1"/>
    <property type="molecule type" value="Genomic_DNA"/>
</dbReference>
<dbReference type="STRING" id="4781.A0A0P1AYI7"/>
<organism evidence="9 10">
    <name type="scientific">Plasmopara halstedii</name>
    <name type="common">Downy mildew of sunflower</name>
    <dbReference type="NCBI Taxonomy" id="4781"/>
    <lineage>
        <taxon>Eukaryota</taxon>
        <taxon>Sar</taxon>
        <taxon>Stramenopiles</taxon>
        <taxon>Oomycota</taxon>
        <taxon>Peronosporomycetes</taxon>
        <taxon>Peronosporales</taxon>
        <taxon>Peronosporaceae</taxon>
        <taxon>Plasmopara</taxon>
    </lineage>
</organism>
<keyword evidence="4" id="KW-0378">Hydrolase</keyword>
<protein>
    <submittedName>
        <fullName evidence="9">Uncharacterized conserved protein</fullName>
    </submittedName>
</protein>
<proteinExistence type="inferred from homology"/>
<evidence type="ECO:0000256" key="6">
    <source>
        <dbReference type="ARBA" id="ARBA00023125"/>
    </source>
</evidence>
<evidence type="ECO:0000313" key="10">
    <source>
        <dbReference type="Proteomes" id="UP000054928"/>
    </source>
</evidence>
<dbReference type="InterPro" id="IPR003738">
    <property type="entry name" value="SRAP"/>
</dbReference>
<keyword evidence="10" id="KW-1185">Reference proteome</keyword>
<dbReference type="OMA" id="KIMSWLH"/>
<comment type="similarity">
    <text evidence="1">Belongs to the SOS response-associated peptidase family.</text>
</comment>
<keyword evidence="3" id="KW-0227">DNA damage</keyword>
<dbReference type="GO" id="GO:0003697">
    <property type="term" value="F:single-stranded DNA binding"/>
    <property type="evidence" value="ECO:0007669"/>
    <property type="project" value="InterPro"/>
</dbReference>
<dbReference type="AlphaFoldDB" id="A0A0P1AYI7"/>
<keyword evidence="2" id="KW-0645">Protease</keyword>
<dbReference type="OrthoDB" id="2111841at2759"/>
<dbReference type="PANTHER" id="PTHR13604:SF0">
    <property type="entry name" value="ABASIC SITE PROCESSING PROTEIN HMCES"/>
    <property type="match status" value="1"/>
</dbReference>
<dbReference type="SUPFAM" id="SSF143081">
    <property type="entry name" value="BB1717-like"/>
    <property type="match status" value="1"/>
</dbReference>
<evidence type="ECO:0000256" key="8">
    <source>
        <dbReference type="SAM" id="MobiDB-lite"/>
    </source>
</evidence>
<feature type="region of interest" description="Disordered" evidence="8">
    <location>
        <begin position="302"/>
        <end position="356"/>
    </location>
</feature>
<dbReference type="GO" id="GO:0016829">
    <property type="term" value="F:lyase activity"/>
    <property type="evidence" value="ECO:0007669"/>
    <property type="project" value="UniProtKB-KW"/>
</dbReference>
<evidence type="ECO:0000256" key="5">
    <source>
        <dbReference type="ARBA" id="ARBA00023124"/>
    </source>
</evidence>
<accession>A0A0P1AYI7</accession>
<dbReference type="Proteomes" id="UP000054928">
    <property type="component" value="Unassembled WGS sequence"/>
</dbReference>
<reference evidence="10" key="1">
    <citation type="submission" date="2014-09" db="EMBL/GenBank/DDBJ databases">
        <authorList>
            <person name="Sharma Rahul"/>
            <person name="Thines Marco"/>
        </authorList>
    </citation>
    <scope>NUCLEOTIDE SEQUENCE [LARGE SCALE GENOMIC DNA]</scope>
</reference>
<sequence>MCGRTRCTLTREKVADIVGVPPEKFVNGDKYNPTENVGPGRYGLIILGGSKVKEGGQKPMNITLQAMRWGLIPSFTKASAKPNHFLMFNARSESLQDRPAFKRLLESKRCIVLCEGYYEWQQVDRREKQPYYFYRENSLMKFAGLYDQWQNEAGELLGTYTILTTAVAPELKWLHSRMPVILSEEGVNQWLSKAKFEDLKDLLVSYRSADLKWHPVDKKVGSMQFQGEECAKKMNIKIAGNIKPFFGVQQEKHETGISQVMPANQVKMEKKPIDNTITKEHNSESDTAFKDPDIFVPASSLLNKRAKGQSSSPLKSPNKRRRASSPVKVKASAKMGNVKSSVDPKQLSLDSFFGKG</sequence>
<dbReference type="GO" id="GO:0006508">
    <property type="term" value="P:proteolysis"/>
    <property type="evidence" value="ECO:0007669"/>
    <property type="project" value="UniProtKB-KW"/>
</dbReference>
<evidence type="ECO:0000313" key="9">
    <source>
        <dbReference type="EMBL" id="CEG46418.1"/>
    </source>
</evidence>
<evidence type="ECO:0000256" key="3">
    <source>
        <dbReference type="ARBA" id="ARBA00022763"/>
    </source>
</evidence>
<dbReference type="GO" id="GO:0008233">
    <property type="term" value="F:peptidase activity"/>
    <property type="evidence" value="ECO:0007669"/>
    <property type="project" value="UniProtKB-KW"/>
</dbReference>
<keyword evidence="5" id="KW-0190">Covalent protein-DNA linkage</keyword>
<dbReference type="GeneID" id="36397876"/>
<dbReference type="Pfam" id="PF02586">
    <property type="entry name" value="SRAP"/>
    <property type="match status" value="1"/>
</dbReference>
<name>A0A0P1AYI7_PLAHL</name>
<keyword evidence="6" id="KW-0238">DNA-binding</keyword>
<evidence type="ECO:0000256" key="2">
    <source>
        <dbReference type="ARBA" id="ARBA00022670"/>
    </source>
</evidence>
<dbReference type="PANTHER" id="PTHR13604">
    <property type="entry name" value="DC12-RELATED"/>
    <property type="match status" value="1"/>
</dbReference>
<dbReference type="RefSeq" id="XP_024582787.1">
    <property type="nucleotide sequence ID" value="XM_024717272.1"/>
</dbReference>
<evidence type="ECO:0000256" key="4">
    <source>
        <dbReference type="ARBA" id="ARBA00022801"/>
    </source>
</evidence>
<evidence type="ECO:0000256" key="7">
    <source>
        <dbReference type="ARBA" id="ARBA00023239"/>
    </source>
</evidence>
<keyword evidence="7" id="KW-0456">Lyase</keyword>
<dbReference type="Gene3D" id="3.90.1680.10">
    <property type="entry name" value="SOS response associated peptidase-like"/>
    <property type="match status" value="1"/>
</dbReference>
<evidence type="ECO:0000256" key="1">
    <source>
        <dbReference type="ARBA" id="ARBA00008136"/>
    </source>
</evidence>